<comment type="subunit">
    <text evidence="2">Interacts with hulA.</text>
</comment>
<accession>A0A136JI20</accession>
<evidence type="ECO:0000256" key="1">
    <source>
        <dbReference type="ARBA" id="ARBA00005298"/>
    </source>
</evidence>
<dbReference type="PANTHER" id="PTHR11188">
    <property type="entry name" value="ARRESTIN DOMAIN CONTAINING PROTEIN"/>
    <property type="match status" value="1"/>
</dbReference>
<keyword evidence="6" id="KW-1185">Reference proteome</keyword>
<dbReference type="InterPro" id="IPR014756">
    <property type="entry name" value="Ig_E-set"/>
</dbReference>
<dbReference type="InterPro" id="IPR011021">
    <property type="entry name" value="Arrestin-like_N"/>
</dbReference>
<feature type="region of interest" description="Disordered" evidence="3">
    <location>
        <begin position="445"/>
        <end position="502"/>
    </location>
</feature>
<dbReference type="GO" id="GO:0005886">
    <property type="term" value="C:plasma membrane"/>
    <property type="evidence" value="ECO:0007669"/>
    <property type="project" value="TreeGrafter"/>
</dbReference>
<dbReference type="InterPro" id="IPR050357">
    <property type="entry name" value="Arrestin_domain-protein"/>
</dbReference>
<gene>
    <name evidence="5" type="ORF">Micbo1qcDRAFT_199539</name>
</gene>
<dbReference type="AlphaFoldDB" id="A0A136JI20"/>
<dbReference type="SMART" id="SM01017">
    <property type="entry name" value="Arrestin_C"/>
    <property type="match status" value="1"/>
</dbReference>
<dbReference type="Gene3D" id="2.60.40.640">
    <property type="match status" value="2"/>
</dbReference>
<evidence type="ECO:0000313" key="6">
    <source>
        <dbReference type="Proteomes" id="UP000070501"/>
    </source>
</evidence>
<dbReference type="InterPro" id="IPR014752">
    <property type="entry name" value="Arrestin-like_C"/>
</dbReference>
<sequence length="621" mass="67971">MPSFNPFTSVAGRNACTLFQIRLENDFIVLRGGEHEATSQLLKGQVVLCLREPLKVEDIHLRLTGNCRVAWVDGKQTPTGLHTQKVDRTTTILRHSWPPFVSDPTNHHHHQTLAPGNYEWPFELILSGDTAESIEGLSQTGISYALKATISRGKLAKNVHAYKPIRIIRTLEPAALEFNHAMSVENIWPNKIEYSVNIPQKAIVFGSNVPIEMRFTPLLKGLEMGAITAKLVEVQEFSLQNQISGTTSKTHKHERDIKTWTAEVTREENWQDNIEETGQEGWSVKKEWPLPKKLTECLQDCSAHGIKIRHKIKLTVALKNPDGHVSELRATLPVTIFISPNMPLDEQGNILTQEPTAGSETASEGNDPSSLAPPGYGQHVLDQLYADMDPNGIITPPGMQSGFSSPMYALSRAGSTENLAVMGQIGAIAPAALSSRLQQHALNDLDDNRRSGHFGNGRARSGTTTPHEMLVDGEPSQSTSAELSRQTSEDEQPVQQSGISTPLEPEHNEFLSMAELSKVPSYSTATRAPLPRTPSYVGSLGLPDYRTAMSAPSTPAPQVISDPMAAITEDAASGLHMTPMARSPTSHSRAGSIGFNFITQPGSPGDSYSDRRVRILQNRAH</sequence>
<protein>
    <submittedName>
        <fullName evidence="5">Or S-antigen, C-terminal domain-domain-containing protein</fullName>
    </submittedName>
</protein>
<evidence type="ECO:0000313" key="5">
    <source>
        <dbReference type="EMBL" id="KXJ96766.1"/>
    </source>
</evidence>
<dbReference type="STRING" id="196109.A0A136JI20"/>
<feature type="domain" description="Arrestin C-terminal-like" evidence="4">
    <location>
        <begin position="188"/>
        <end position="341"/>
    </location>
</feature>
<dbReference type="InParanoid" id="A0A136JI20"/>
<evidence type="ECO:0000256" key="3">
    <source>
        <dbReference type="SAM" id="MobiDB-lite"/>
    </source>
</evidence>
<feature type="compositionally biased region" description="Polar residues" evidence="3">
    <location>
        <begin position="475"/>
        <end position="486"/>
    </location>
</feature>
<dbReference type="GO" id="GO:0031625">
    <property type="term" value="F:ubiquitin protein ligase binding"/>
    <property type="evidence" value="ECO:0007669"/>
    <property type="project" value="TreeGrafter"/>
</dbReference>
<dbReference type="Proteomes" id="UP000070501">
    <property type="component" value="Unassembled WGS sequence"/>
</dbReference>
<dbReference type="Pfam" id="PF00339">
    <property type="entry name" value="Arrestin_N"/>
    <property type="match status" value="1"/>
</dbReference>
<dbReference type="PANTHER" id="PTHR11188:SF17">
    <property type="entry name" value="FI21816P1"/>
    <property type="match status" value="1"/>
</dbReference>
<organism evidence="5 6">
    <name type="scientific">Microdochium bolleyi</name>
    <dbReference type="NCBI Taxonomy" id="196109"/>
    <lineage>
        <taxon>Eukaryota</taxon>
        <taxon>Fungi</taxon>
        <taxon>Dikarya</taxon>
        <taxon>Ascomycota</taxon>
        <taxon>Pezizomycotina</taxon>
        <taxon>Sordariomycetes</taxon>
        <taxon>Xylariomycetidae</taxon>
        <taxon>Xylariales</taxon>
        <taxon>Microdochiaceae</taxon>
        <taxon>Microdochium</taxon>
    </lineage>
</organism>
<name>A0A136JI20_9PEZI</name>
<proteinExistence type="inferred from homology"/>
<dbReference type="InterPro" id="IPR011022">
    <property type="entry name" value="Arrestin_C-like"/>
</dbReference>
<reference evidence="6" key="1">
    <citation type="submission" date="2016-02" db="EMBL/GenBank/DDBJ databases">
        <title>Draft genome sequence of Microdochium bolleyi, a fungal endophyte of beachgrass.</title>
        <authorList>
            <consortium name="DOE Joint Genome Institute"/>
            <person name="David A.S."/>
            <person name="May G."/>
            <person name="Haridas S."/>
            <person name="Lim J."/>
            <person name="Wang M."/>
            <person name="Labutti K."/>
            <person name="Lipzen A."/>
            <person name="Barry K."/>
            <person name="Grigoriev I.V."/>
        </authorList>
    </citation>
    <scope>NUCLEOTIDE SEQUENCE [LARGE SCALE GENOMIC DNA]</scope>
    <source>
        <strain evidence="6">J235TASD1</strain>
    </source>
</reference>
<dbReference type="GO" id="GO:0070086">
    <property type="term" value="P:ubiquitin-dependent endocytosis"/>
    <property type="evidence" value="ECO:0007669"/>
    <property type="project" value="TreeGrafter"/>
</dbReference>
<dbReference type="OrthoDB" id="2333384at2759"/>
<dbReference type="SUPFAM" id="SSF81296">
    <property type="entry name" value="E set domains"/>
    <property type="match status" value="1"/>
</dbReference>
<dbReference type="FunCoup" id="A0A136JI20">
    <property type="interactions" value="77"/>
</dbReference>
<dbReference type="EMBL" id="KQ964245">
    <property type="protein sequence ID" value="KXJ96766.1"/>
    <property type="molecule type" value="Genomic_DNA"/>
</dbReference>
<evidence type="ECO:0000259" key="4">
    <source>
        <dbReference type="SMART" id="SM01017"/>
    </source>
</evidence>
<dbReference type="GO" id="GO:0030674">
    <property type="term" value="F:protein-macromolecule adaptor activity"/>
    <property type="evidence" value="ECO:0007669"/>
    <property type="project" value="TreeGrafter"/>
</dbReference>
<evidence type="ECO:0000256" key="2">
    <source>
        <dbReference type="ARBA" id="ARBA00038766"/>
    </source>
</evidence>
<dbReference type="GO" id="GO:0005829">
    <property type="term" value="C:cytosol"/>
    <property type="evidence" value="ECO:0007669"/>
    <property type="project" value="TreeGrafter"/>
</dbReference>
<dbReference type="Pfam" id="PF02752">
    <property type="entry name" value="Arrestin_C"/>
    <property type="match status" value="1"/>
</dbReference>
<comment type="similarity">
    <text evidence="1">Belongs to the arrestin family.</text>
</comment>